<dbReference type="Pfam" id="PF01381">
    <property type="entry name" value="HTH_3"/>
    <property type="match status" value="1"/>
</dbReference>
<proteinExistence type="predicted"/>
<dbReference type="NCBIfam" id="TIGR01716">
    <property type="entry name" value="RGG_Cterm"/>
    <property type="match status" value="1"/>
</dbReference>
<dbReference type="RefSeq" id="WP_114290019.1">
    <property type="nucleotide sequence ID" value="NZ_CP122523.1"/>
</dbReference>
<dbReference type="PANTHER" id="PTHR37038">
    <property type="entry name" value="TRANSCRIPTIONAL REGULATOR-RELATED"/>
    <property type="match status" value="1"/>
</dbReference>
<dbReference type="Proteomes" id="UP000288197">
    <property type="component" value="Unassembled WGS sequence"/>
</dbReference>
<reference evidence="1 2" key="1">
    <citation type="submission" date="2017-05" db="EMBL/GenBank/DDBJ databases">
        <title>Vagococcus spp. assemblies.</title>
        <authorList>
            <person name="Gulvik C.A."/>
        </authorList>
    </citation>
    <scope>NUCLEOTIDE SEQUENCE [LARGE SCALE GENOMIC DNA]</scope>
    <source>
        <strain evidence="1 2">NCFB 2497</strain>
    </source>
</reference>
<dbReference type="GO" id="GO:0003677">
    <property type="term" value="F:DNA binding"/>
    <property type="evidence" value="ECO:0007669"/>
    <property type="project" value="InterPro"/>
</dbReference>
<dbReference type="AlphaFoldDB" id="A0A369AWN1"/>
<dbReference type="PROSITE" id="PS50943">
    <property type="entry name" value="HTH_CROC1"/>
    <property type="match status" value="1"/>
</dbReference>
<dbReference type="CDD" id="cd00093">
    <property type="entry name" value="HTH_XRE"/>
    <property type="match status" value="1"/>
</dbReference>
<accession>A0A369AWN1</accession>
<dbReference type="OrthoDB" id="2296017at2"/>
<organism evidence="1 2">
    <name type="scientific">Vagococcus fluvialis</name>
    <dbReference type="NCBI Taxonomy" id="2738"/>
    <lineage>
        <taxon>Bacteria</taxon>
        <taxon>Bacillati</taxon>
        <taxon>Bacillota</taxon>
        <taxon>Bacilli</taxon>
        <taxon>Lactobacillales</taxon>
        <taxon>Enterococcaceae</taxon>
        <taxon>Vagococcus</taxon>
    </lineage>
</organism>
<dbReference type="InterPro" id="IPR010982">
    <property type="entry name" value="Lambda_DNA-bd_dom_sf"/>
</dbReference>
<dbReference type="GeneID" id="63146896"/>
<sequence>MNEGQLFRKLRKDRGLSLEQVADEMNSVSFISKFEKGNSNISMHRLERLLQNINVSFEEFLYLRELDNVPNLNQTLKVLRGYLTSDFYFSLAEIMETISNINEIGFKEGIKRMQTFKANMNPKISWQKFVSIYCDICIYTYKSNLDESDELETGTVMKEINYLSKPIVSYLYKVEDWGVFEVLLFRMFFFSFTAEQVSHLLKIAISRTKKEARLQVMANLKIDVLFSAFSYFVNFRYEKEAEETLEIARGLLKNERDLTNSTCLLFYEGWFTIVFRDMEKGLQSCYQSISIFKILDQPELESRFQLFLKNILKNKEEPDSYYMFV</sequence>
<evidence type="ECO:0000313" key="2">
    <source>
        <dbReference type="Proteomes" id="UP000288197"/>
    </source>
</evidence>
<gene>
    <name evidence="1" type="ORF">CBF32_09365</name>
</gene>
<keyword evidence="2" id="KW-1185">Reference proteome</keyword>
<dbReference type="Gene3D" id="1.10.260.40">
    <property type="entry name" value="lambda repressor-like DNA-binding domains"/>
    <property type="match status" value="1"/>
</dbReference>
<dbReference type="SMART" id="SM00530">
    <property type="entry name" value="HTH_XRE"/>
    <property type="match status" value="1"/>
</dbReference>
<dbReference type="Pfam" id="PF21259">
    <property type="entry name" value="Rgg_C"/>
    <property type="match status" value="1"/>
</dbReference>
<name>A0A369AWN1_9ENTE</name>
<protein>
    <submittedName>
        <fullName evidence="1">Uncharacterized protein</fullName>
    </submittedName>
</protein>
<dbReference type="EMBL" id="NGJX01000009">
    <property type="protein sequence ID" value="RSU01060.1"/>
    <property type="molecule type" value="Genomic_DNA"/>
</dbReference>
<comment type="caution">
    <text evidence="1">The sequence shown here is derived from an EMBL/GenBank/DDBJ whole genome shotgun (WGS) entry which is preliminary data.</text>
</comment>
<dbReference type="InterPro" id="IPR001387">
    <property type="entry name" value="Cro/C1-type_HTH"/>
</dbReference>
<dbReference type="SUPFAM" id="SSF47413">
    <property type="entry name" value="lambda repressor-like DNA-binding domains"/>
    <property type="match status" value="1"/>
</dbReference>
<dbReference type="InterPro" id="IPR053163">
    <property type="entry name" value="HTH-type_regulator_Rgg"/>
</dbReference>
<evidence type="ECO:0000313" key="1">
    <source>
        <dbReference type="EMBL" id="RSU01060.1"/>
    </source>
</evidence>
<dbReference type="InterPro" id="IPR010057">
    <property type="entry name" value="Transcription_activator_Rgg_C"/>
</dbReference>